<accession>A0A1M5JUP7</accession>
<name>A0A1M5JUP7_9FLAO</name>
<dbReference type="FunFam" id="2.60.120.1440:FF:000001">
    <property type="entry name" value="Putative anti-sigma factor"/>
    <property type="match status" value="1"/>
</dbReference>
<dbReference type="Gene3D" id="3.55.50.30">
    <property type="match status" value="1"/>
</dbReference>
<evidence type="ECO:0000259" key="2">
    <source>
        <dbReference type="Pfam" id="PF04773"/>
    </source>
</evidence>
<reference evidence="5" key="1">
    <citation type="submission" date="2016-11" db="EMBL/GenBank/DDBJ databases">
        <authorList>
            <person name="Varghese N."/>
            <person name="Submissions S."/>
        </authorList>
    </citation>
    <scope>NUCLEOTIDE SEQUENCE [LARGE SCALE GENOMIC DNA]</scope>
    <source>
        <strain evidence="5">DSM 22638</strain>
    </source>
</reference>
<keyword evidence="5" id="KW-1185">Reference proteome</keyword>
<dbReference type="PANTHER" id="PTHR30273:SF2">
    <property type="entry name" value="PROTEIN FECR"/>
    <property type="match status" value="1"/>
</dbReference>
<dbReference type="InterPro" id="IPR006860">
    <property type="entry name" value="FecR"/>
</dbReference>
<dbReference type="Pfam" id="PF04773">
    <property type="entry name" value="FecR"/>
    <property type="match status" value="1"/>
</dbReference>
<keyword evidence="1" id="KW-0812">Transmembrane</keyword>
<feature type="domain" description="Protein FecR C-terminal" evidence="3">
    <location>
        <begin position="319"/>
        <end position="387"/>
    </location>
</feature>
<dbReference type="InterPro" id="IPR032508">
    <property type="entry name" value="FecR_C"/>
</dbReference>
<evidence type="ECO:0000313" key="5">
    <source>
        <dbReference type="Proteomes" id="UP000184532"/>
    </source>
</evidence>
<dbReference type="EMBL" id="FQWL01000002">
    <property type="protein sequence ID" value="SHG43693.1"/>
    <property type="molecule type" value="Genomic_DNA"/>
</dbReference>
<dbReference type="PANTHER" id="PTHR30273">
    <property type="entry name" value="PERIPLASMIC SIGNAL SENSOR AND SIGMA FACTOR ACTIVATOR FECR-RELATED"/>
    <property type="match status" value="1"/>
</dbReference>
<dbReference type="STRING" id="570519.SAMN04488116_1204"/>
<dbReference type="OrthoDB" id="649666at2"/>
<keyword evidence="1" id="KW-0472">Membrane</keyword>
<dbReference type="GO" id="GO:0016989">
    <property type="term" value="F:sigma factor antagonist activity"/>
    <property type="evidence" value="ECO:0007669"/>
    <property type="project" value="TreeGrafter"/>
</dbReference>
<sequence>MAKMQDKNVLIEKFLSRTISKKERKILKKWVLQNKENLSVFRAEIRKRSEGTLYHHFDGSQAFESFLDTINKKQTRTKQYRSIFRYAAMVALLLTVGYITYQYNVSEEPQQQLTNTSEKELENNIVISLADGTQQVVTTDSETLLTDKNGNIVAKKEGQGLDFSGQQSTVSKPVFNEIYVPYGQTFKLTLSDGTKVWLNAGTRLRFPQNLKTASQNRVVYLEGEAFFDVTKDKKRPFIVNAQNIDIRVLGTQFNVSAYESDDNIATTLVEGAVNVYENSNPDTKIALSPNYQASFLKGNGVFEKQKVDTRIFTSWMERKLIIDNLSFGQILKKLERSHNVTIVNNASHLNNEIFKGEFDNERIENILNTIASSTPFNYTIQNNVITISK</sequence>
<dbReference type="Pfam" id="PF16344">
    <property type="entry name" value="FecR_C"/>
    <property type="match status" value="1"/>
</dbReference>
<dbReference type="Gene3D" id="2.60.120.1440">
    <property type="match status" value="1"/>
</dbReference>
<protein>
    <submittedName>
        <fullName evidence="4">FecR family protein</fullName>
    </submittedName>
</protein>
<dbReference type="Proteomes" id="UP000184532">
    <property type="component" value="Unassembled WGS sequence"/>
</dbReference>
<evidence type="ECO:0000313" key="4">
    <source>
        <dbReference type="EMBL" id="SHG43693.1"/>
    </source>
</evidence>
<keyword evidence="1" id="KW-1133">Transmembrane helix</keyword>
<dbReference type="AlphaFoldDB" id="A0A1M5JUP7"/>
<feature type="transmembrane region" description="Helical" evidence="1">
    <location>
        <begin position="83"/>
        <end position="101"/>
    </location>
</feature>
<gene>
    <name evidence="4" type="ORF">SAMN04488116_1204</name>
</gene>
<dbReference type="InterPro" id="IPR012373">
    <property type="entry name" value="Ferrdict_sens_TM"/>
</dbReference>
<organism evidence="4 5">
    <name type="scientific">Flagellimonas flava</name>
    <dbReference type="NCBI Taxonomy" id="570519"/>
    <lineage>
        <taxon>Bacteria</taxon>
        <taxon>Pseudomonadati</taxon>
        <taxon>Bacteroidota</taxon>
        <taxon>Flavobacteriia</taxon>
        <taxon>Flavobacteriales</taxon>
        <taxon>Flavobacteriaceae</taxon>
        <taxon>Flagellimonas</taxon>
    </lineage>
</organism>
<evidence type="ECO:0000256" key="1">
    <source>
        <dbReference type="SAM" id="Phobius"/>
    </source>
</evidence>
<evidence type="ECO:0000259" key="3">
    <source>
        <dbReference type="Pfam" id="PF16344"/>
    </source>
</evidence>
<proteinExistence type="predicted"/>
<feature type="domain" description="FecR protein" evidence="2">
    <location>
        <begin position="182"/>
        <end position="274"/>
    </location>
</feature>